<name>A0AAE1GTD6_9NEOP</name>
<comment type="caution">
    <text evidence="1">The sequence shown here is derived from an EMBL/GenBank/DDBJ whole genome shotgun (WGS) entry which is preliminary data.</text>
</comment>
<proteinExistence type="predicted"/>
<dbReference type="AlphaFoldDB" id="A0AAE1GTD6"/>
<dbReference type="Proteomes" id="UP001219518">
    <property type="component" value="Unassembled WGS sequence"/>
</dbReference>
<reference evidence="1" key="2">
    <citation type="journal article" date="2023" name="BMC Genomics">
        <title>Pest status, molecular evolution, and epigenetic factors derived from the genome assembly of Frankliniella fusca, a thysanopteran phytovirus vector.</title>
        <authorList>
            <person name="Catto M.A."/>
            <person name="Labadie P.E."/>
            <person name="Jacobson A.L."/>
            <person name="Kennedy G.G."/>
            <person name="Srinivasan R."/>
            <person name="Hunt B.G."/>
        </authorList>
    </citation>
    <scope>NUCLEOTIDE SEQUENCE</scope>
    <source>
        <strain evidence="1">PL_HMW_Pooled</strain>
    </source>
</reference>
<evidence type="ECO:0000313" key="2">
    <source>
        <dbReference type="Proteomes" id="UP001219518"/>
    </source>
</evidence>
<organism evidence="1 2">
    <name type="scientific">Frankliniella fusca</name>
    <dbReference type="NCBI Taxonomy" id="407009"/>
    <lineage>
        <taxon>Eukaryota</taxon>
        <taxon>Metazoa</taxon>
        <taxon>Ecdysozoa</taxon>
        <taxon>Arthropoda</taxon>
        <taxon>Hexapoda</taxon>
        <taxon>Insecta</taxon>
        <taxon>Pterygota</taxon>
        <taxon>Neoptera</taxon>
        <taxon>Paraneoptera</taxon>
        <taxon>Thysanoptera</taxon>
        <taxon>Terebrantia</taxon>
        <taxon>Thripoidea</taxon>
        <taxon>Thripidae</taxon>
        <taxon>Frankliniella</taxon>
    </lineage>
</organism>
<dbReference type="EMBL" id="JAHWGI010000064">
    <property type="protein sequence ID" value="KAK3908573.1"/>
    <property type="molecule type" value="Genomic_DNA"/>
</dbReference>
<evidence type="ECO:0000313" key="1">
    <source>
        <dbReference type="EMBL" id="KAK3908573.1"/>
    </source>
</evidence>
<reference evidence="1" key="1">
    <citation type="submission" date="2021-07" db="EMBL/GenBank/DDBJ databases">
        <authorList>
            <person name="Catto M.A."/>
            <person name="Jacobson A."/>
            <person name="Kennedy G."/>
            <person name="Labadie P."/>
            <person name="Hunt B.G."/>
            <person name="Srinivasan R."/>
        </authorList>
    </citation>
    <scope>NUCLEOTIDE SEQUENCE</scope>
    <source>
        <strain evidence="1">PL_HMW_Pooled</strain>
        <tissue evidence="1">Head</tissue>
    </source>
</reference>
<keyword evidence="2" id="KW-1185">Reference proteome</keyword>
<sequence>MNSSVGRRFVATGQRNRLYAIAQSTKQMSSVLELIARFPEDPMKALVCNPHFLLGSSLHFSCENGIESKKHEFALSCPSRQA</sequence>
<accession>A0AAE1GTD6</accession>
<protein>
    <submittedName>
        <fullName evidence="1">Glutamine synthetase</fullName>
    </submittedName>
</protein>
<gene>
    <name evidence="1" type="ORF">KUF71_003385</name>
</gene>